<dbReference type="GO" id="GO:0001228">
    <property type="term" value="F:DNA-binding transcription activator activity, RNA polymerase II-specific"/>
    <property type="evidence" value="ECO:0007669"/>
    <property type="project" value="TreeGrafter"/>
</dbReference>
<evidence type="ECO:0000256" key="1">
    <source>
        <dbReference type="ARBA" id="ARBA00004123"/>
    </source>
</evidence>
<dbReference type="PROSITE" id="PS00036">
    <property type="entry name" value="BZIP_BASIC"/>
    <property type="match status" value="1"/>
</dbReference>
<feature type="compositionally biased region" description="Basic and acidic residues" evidence="6">
    <location>
        <begin position="493"/>
        <end position="508"/>
    </location>
</feature>
<dbReference type="Gene3D" id="6.10.140.1040">
    <property type="match status" value="1"/>
</dbReference>
<evidence type="ECO:0000313" key="8">
    <source>
        <dbReference type="EMBL" id="OOO10306.1"/>
    </source>
</evidence>
<protein>
    <submittedName>
        <fullName evidence="8">Stm1, N-terminal</fullName>
    </submittedName>
</protein>
<evidence type="ECO:0000256" key="3">
    <source>
        <dbReference type="ARBA" id="ARBA00022490"/>
    </source>
</evidence>
<evidence type="ECO:0000256" key="2">
    <source>
        <dbReference type="ARBA" id="ARBA00004496"/>
    </source>
</evidence>
<dbReference type="Gene3D" id="1.20.5.170">
    <property type="match status" value="1"/>
</dbReference>
<feature type="compositionally biased region" description="Basic and acidic residues" evidence="6">
    <location>
        <begin position="555"/>
        <end position="603"/>
    </location>
</feature>
<comment type="subcellular location">
    <subcellularLocation>
        <location evidence="2">Cytoplasm</location>
    </subcellularLocation>
    <subcellularLocation>
        <location evidence="1">Nucleus</location>
    </subcellularLocation>
</comment>
<evidence type="ECO:0000256" key="4">
    <source>
        <dbReference type="ARBA" id="ARBA00023242"/>
    </source>
</evidence>
<feature type="coiled-coil region" evidence="5">
    <location>
        <begin position="90"/>
        <end position="117"/>
    </location>
</feature>
<evidence type="ECO:0000313" key="9">
    <source>
        <dbReference type="Proteomes" id="UP000190312"/>
    </source>
</evidence>
<dbReference type="SUPFAM" id="SSF57959">
    <property type="entry name" value="Leucine zipper domain"/>
    <property type="match status" value="1"/>
</dbReference>
<sequence length="654" mass="70801">MVSMVDTSNPNPNDTAMDTVVPKTEPAVLEGSISSAVSTPEAEGEILTQDVAQTQKRKGGRKPIYATSEERKQRNRQAQAAFRERRTEYIRQLESTIKRNEESLQTLQQNHRTAADECLMLRYKNSLLERILLEKGIDVQAELRLKAGAPGPKPNPMAGKPPSTLERAALNRNSAQRHPPGIAPKGEPFGMPQPRDGAYGIPSPQFQATPQSHVSSPSHAKSPGFAFQGAMSPAGVDPQQAAQHSRLSHSRNLSQTSPPMSVAQSDTTDPKSALSGGAGPRGPRVASAYYPSPFQKHYDQLEQEYDAQADLIDEEHDSSVGASPYVSGFNNAASVPGSHSMGHHSLPQFNPHSGEGSNGAYNNTNQLLGNYEPMLDADPFGLSNDPELDPSRPPAPPTKAIDKPAPRVGKRDAPKEAPSQPRAGQNSRRGNFSGNEAAFRDRNAGRNQNREKPTDEREGGARRGGRPRGDRQSRTGQTDTGKKVNQGWGGQSGEKELDDERAGEKIAQADENEPQTPAEEAEPAEKAKSYNDYLAEKAAAGDFSAKPVRAANEGTKADSKWANAKEFKREEDENYIKGSSEKAKREKARKEKNILEVDMRFVEAPRGNNGPRGRGGRGGRGARGGRGNGPRSERTERTAPVTVDEKNFPSLGGK</sequence>
<dbReference type="EMBL" id="MKZY01000004">
    <property type="protein sequence ID" value="OOO10306.1"/>
    <property type="molecule type" value="Genomic_DNA"/>
</dbReference>
<gene>
    <name evidence="8" type="ORF">OAory_01061140</name>
</gene>
<dbReference type="InterPro" id="IPR006861">
    <property type="entry name" value="HABP4_PAIRBP1-bd"/>
</dbReference>
<proteinExistence type="predicted"/>
<dbReference type="PANTHER" id="PTHR40621">
    <property type="entry name" value="TRANSCRIPTION FACTOR KAPC-RELATED"/>
    <property type="match status" value="1"/>
</dbReference>
<keyword evidence="5" id="KW-0175">Coiled coil</keyword>
<dbReference type="InterPro" id="IPR050936">
    <property type="entry name" value="AP-1-like"/>
</dbReference>
<dbReference type="eggNOG" id="ENOG502S1NM">
    <property type="taxonomic scope" value="Eukaryota"/>
</dbReference>
<feature type="compositionally biased region" description="Basic and acidic residues" evidence="6">
    <location>
        <begin position="631"/>
        <end position="647"/>
    </location>
</feature>
<dbReference type="OrthoDB" id="2285533at2759"/>
<dbReference type="InterPro" id="IPR019084">
    <property type="entry name" value="STM1-like_N"/>
</dbReference>
<reference evidence="8 9" key="1">
    <citation type="submission" date="2016-10" db="EMBL/GenBank/DDBJ databases">
        <title>Genome sequencing of Aspergillus oryzae BCC7051.</title>
        <authorList>
            <person name="Thammarongtham C."/>
            <person name="Vorapreeda T."/>
            <person name="Nookaew I."/>
            <person name="Srisuk T."/>
            <person name="Land M."/>
            <person name="Jeennor S."/>
            <person name="Laoteng K."/>
        </authorList>
    </citation>
    <scope>NUCLEOTIDE SEQUENCE [LARGE SCALE GENOMIC DNA]</scope>
    <source>
        <strain evidence="8 9">BCC7051</strain>
    </source>
</reference>
<keyword evidence="3" id="KW-0963">Cytoplasm</keyword>
<feature type="compositionally biased region" description="Basic and acidic residues" evidence="6">
    <location>
        <begin position="438"/>
        <end position="473"/>
    </location>
</feature>
<keyword evidence="4" id="KW-0539">Nucleus</keyword>
<evidence type="ECO:0000256" key="6">
    <source>
        <dbReference type="SAM" id="MobiDB-lite"/>
    </source>
</evidence>
<feature type="compositionally biased region" description="Polar residues" evidence="6">
    <location>
        <begin position="240"/>
        <end position="267"/>
    </location>
</feature>
<feature type="compositionally biased region" description="Polar residues" evidence="6">
    <location>
        <begin position="422"/>
        <end position="434"/>
    </location>
</feature>
<feature type="region of interest" description="Disordered" evidence="6">
    <location>
        <begin position="173"/>
        <end position="289"/>
    </location>
</feature>
<feature type="region of interest" description="Disordered" evidence="6">
    <location>
        <begin position="336"/>
        <end position="533"/>
    </location>
</feature>
<evidence type="ECO:0000259" key="7">
    <source>
        <dbReference type="PROSITE" id="PS00036"/>
    </source>
</evidence>
<feature type="compositionally biased region" description="Gly residues" evidence="6">
    <location>
        <begin position="610"/>
        <end position="628"/>
    </location>
</feature>
<comment type="caution">
    <text evidence="8">The sequence shown here is derived from an EMBL/GenBank/DDBJ whole genome shotgun (WGS) entry which is preliminary data.</text>
</comment>
<organism evidence="8 9">
    <name type="scientific">Aspergillus oryzae</name>
    <name type="common">Yellow koji mold</name>
    <dbReference type="NCBI Taxonomy" id="5062"/>
    <lineage>
        <taxon>Eukaryota</taxon>
        <taxon>Fungi</taxon>
        <taxon>Dikarya</taxon>
        <taxon>Ascomycota</taxon>
        <taxon>Pezizomycotina</taxon>
        <taxon>Eurotiomycetes</taxon>
        <taxon>Eurotiomycetidae</taxon>
        <taxon>Eurotiales</taxon>
        <taxon>Aspergillaceae</taxon>
        <taxon>Aspergillus</taxon>
        <taxon>Aspergillus subgen. Circumdati</taxon>
    </lineage>
</organism>
<dbReference type="InterPro" id="IPR046347">
    <property type="entry name" value="bZIP_sf"/>
</dbReference>
<dbReference type="VEuPathDB" id="FungiDB:AO090003000635"/>
<name>A0A1S9DN20_ASPOZ</name>
<dbReference type="AlphaFoldDB" id="A0A1S9DN20"/>
<feature type="compositionally biased region" description="Polar residues" evidence="6">
    <location>
        <begin position="359"/>
        <end position="368"/>
    </location>
</feature>
<evidence type="ECO:0000256" key="5">
    <source>
        <dbReference type="SAM" id="Coils"/>
    </source>
</evidence>
<dbReference type="InterPro" id="IPR004827">
    <property type="entry name" value="bZIP"/>
</dbReference>
<feature type="compositionally biased region" description="Basic and acidic residues" evidence="6">
    <location>
        <begin position="400"/>
        <end position="415"/>
    </location>
</feature>
<dbReference type="Proteomes" id="UP000190312">
    <property type="component" value="Unassembled WGS sequence"/>
</dbReference>
<feature type="domain" description="BZIP" evidence="7">
    <location>
        <begin position="71"/>
        <end position="85"/>
    </location>
</feature>
<dbReference type="GO" id="GO:0000976">
    <property type="term" value="F:transcription cis-regulatory region binding"/>
    <property type="evidence" value="ECO:0007669"/>
    <property type="project" value="InterPro"/>
</dbReference>
<dbReference type="GO" id="GO:0005737">
    <property type="term" value="C:cytoplasm"/>
    <property type="evidence" value="ECO:0007669"/>
    <property type="project" value="UniProtKB-SubCell"/>
</dbReference>
<dbReference type="Pfam" id="PF09598">
    <property type="entry name" value="Stm1_N"/>
    <property type="match status" value="1"/>
</dbReference>
<feature type="region of interest" description="Disordered" evidence="6">
    <location>
        <begin position="53"/>
        <end position="78"/>
    </location>
</feature>
<dbReference type="GO" id="GO:0090575">
    <property type="term" value="C:RNA polymerase II transcription regulator complex"/>
    <property type="evidence" value="ECO:0007669"/>
    <property type="project" value="TreeGrafter"/>
</dbReference>
<feature type="compositionally biased region" description="Polar residues" evidence="6">
    <location>
        <begin position="204"/>
        <end position="219"/>
    </location>
</feature>
<dbReference type="CDD" id="cd14688">
    <property type="entry name" value="bZIP_YAP"/>
    <property type="match status" value="1"/>
</dbReference>
<dbReference type="SMART" id="SM01233">
    <property type="entry name" value="HABP4_PAI-RBP1"/>
    <property type="match status" value="1"/>
</dbReference>
<feature type="region of interest" description="Disordered" evidence="6">
    <location>
        <begin position="550"/>
        <end position="654"/>
    </location>
</feature>
<dbReference type="PANTHER" id="PTHR40621:SF9">
    <property type="entry name" value="MEAB PROTEIN"/>
    <property type="match status" value="1"/>
</dbReference>
<accession>A0A1S9DN20</accession>